<dbReference type="PROSITE" id="PS00211">
    <property type="entry name" value="ABC_TRANSPORTER_1"/>
    <property type="match status" value="1"/>
</dbReference>
<dbReference type="InterPro" id="IPR003439">
    <property type="entry name" value="ABC_transporter-like_ATP-bd"/>
</dbReference>
<feature type="domain" description="ABC transmembrane type-1" evidence="10">
    <location>
        <begin position="633"/>
        <end position="924"/>
    </location>
</feature>
<dbReference type="Proteomes" id="UP001146120">
    <property type="component" value="Unassembled WGS sequence"/>
</dbReference>
<reference evidence="11" key="1">
    <citation type="submission" date="2022-11" db="EMBL/GenBank/DDBJ databases">
        <authorList>
            <person name="Morgan W.R."/>
            <person name="Tartar A."/>
        </authorList>
    </citation>
    <scope>NUCLEOTIDE SEQUENCE</scope>
    <source>
        <strain evidence="11">ARSEF 373</strain>
    </source>
</reference>
<organism evidence="11 12">
    <name type="scientific">Lagenidium giganteum</name>
    <dbReference type="NCBI Taxonomy" id="4803"/>
    <lineage>
        <taxon>Eukaryota</taxon>
        <taxon>Sar</taxon>
        <taxon>Stramenopiles</taxon>
        <taxon>Oomycota</taxon>
        <taxon>Peronosporomycetes</taxon>
        <taxon>Pythiales</taxon>
        <taxon>Pythiaceae</taxon>
    </lineage>
</organism>
<dbReference type="SMART" id="SM00382">
    <property type="entry name" value="AAA"/>
    <property type="match status" value="2"/>
</dbReference>
<feature type="transmembrane region" description="Helical" evidence="8">
    <location>
        <begin position="126"/>
        <end position="143"/>
    </location>
</feature>
<evidence type="ECO:0000256" key="6">
    <source>
        <dbReference type="ARBA" id="ARBA00022989"/>
    </source>
</evidence>
<dbReference type="SUPFAM" id="SSF52540">
    <property type="entry name" value="P-loop containing nucleoside triphosphate hydrolases"/>
    <property type="match status" value="2"/>
</dbReference>
<evidence type="ECO:0000256" key="5">
    <source>
        <dbReference type="ARBA" id="ARBA00022840"/>
    </source>
</evidence>
<dbReference type="AlphaFoldDB" id="A0AAV2Z2E1"/>
<dbReference type="PANTHER" id="PTHR43394">
    <property type="entry name" value="ATP-DEPENDENT PERMEASE MDL1, MITOCHONDRIAL"/>
    <property type="match status" value="1"/>
</dbReference>
<reference evidence="11" key="2">
    <citation type="journal article" date="2023" name="Microbiol Resour">
        <title>Decontamination and Annotation of the Draft Genome Sequence of the Oomycete Lagenidium giganteum ARSEF 373.</title>
        <authorList>
            <person name="Morgan W.R."/>
            <person name="Tartar A."/>
        </authorList>
    </citation>
    <scope>NUCLEOTIDE SEQUENCE</scope>
    <source>
        <strain evidence="11">ARSEF 373</strain>
    </source>
</reference>
<keyword evidence="12" id="KW-1185">Reference proteome</keyword>
<feature type="transmembrane region" description="Helical" evidence="8">
    <location>
        <begin position="899"/>
        <end position="916"/>
    </location>
</feature>
<evidence type="ECO:0000256" key="3">
    <source>
        <dbReference type="ARBA" id="ARBA00022692"/>
    </source>
</evidence>
<evidence type="ECO:0000256" key="2">
    <source>
        <dbReference type="ARBA" id="ARBA00007577"/>
    </source>
</evidence>
<dbReference type="InterPro" id="IPR039421">
    <property type="entry name" value="Type_1_exporter"/>
</dbReference>
<dbReference type="FunFam" id="3.40.50.300:FF:000251">
    <property type="entry name" value="ABC transporter B family member 19"/>
    <property type="match status" value="1"/>
</dbReference>
<dbReference type="InterPro" id="IPR017871">
    <property type="entry name" value="ABC_transporter-like_CS"/>
</dbReference>
<dbReference type="CDD" id="cd03249">
    <property type="entry name" value="ABC_MTABC3_MDL1_MDL2"/>
    <property type="match status" value="1"/>
</dbReference>
<dbReference type="PANTHER" id="PTHR43394:SF27">
    <property type="entry name" value="ATP-DEPENDENT TRANSLOCASE ABCB1-LIKE"/>
    <property type="match status" value="1"/>
</dbReference>
<feature type="transmembrane region" description="Helical" evidence="8">
    <location>
        <begin position="758"/>
        <end position="775"/>
    </location>
</feature>
<evidence type="ECO:0000256" key="8">
    <source>
        <dbReference type="SAM" id="Phobius"/>
    </source>
</evidence>
<comment type="similarity">
    <text evidence="2">Belongs to the ABC transporter superfamily. ABCB family. Multidrug resistance exporter (TC 3.A.1.201) subfamily.</text>
</comment>
<dbReference type="Pfam" id="PF00005">
    <property type="entry name" value="ABC_tran"/>
    <property type="match status" value="2"/>
</dbReference>
<feature type="transmembrane region" description="Helical" evidence="8">
    <location>
        <begin position="781"/>
        <end position="798"/>
    </location>
</feature>
<dbReference type="EMBL" id="DAKRPA010000046">
    <property type="protein sequence ID" value="DBA01526.1"/>
    <property type="molecule type" value="Genomic_DNA"/>
</dbReference>
<feature type="transmembrane region" description="Helical" evidence="8">
    <location>
        <begin position="5"/>
        <end position="29"/>
    </location>
</feature>
<dbReference type="GO" id="GO:0005743">
    <property type="term" value="C:mitochondrial inner membrane"/>
    <property type="evidence" value="ECO:0007669"/>
    <property type="project" value="TreeGrafter"/>
</dbReference>
<evidence type="ECO:0000256" key="4">
    <source>
        <dbReference type="ARBA" id="ARBA00022741"/>
    </source>
</evidence>
<dbReference type="Gene3D" id="3.40.50.300">
    <property type="entry name" value="P-loop containing nucleotide triphosphate hydrolases"/>
    <property type="match status" value="2"/>
</dbReference>
<gene>
    <name evidence="11" type="ORF">N0F65_004876</name>
</gene>
<dbReference type="GO" id="GO:0090374">
    <property type="term" value="P:oligopeptide export from mitochondrion"/>
    <property type="evidence" value="ECO:0007669"/>
    <property type="project" value="TreeGrafter"/>
</dbReference>
<proteinExistence type="inferred from homology"/>
<feature type="domain" description="ABC transporter" evidence="9">
    <location>
        <begin position="312"/>
        <end position="550"/>
    </location>
</feature>
<dbReference type="InterPro" id="IPR011527">
    <property type="entry name" value="ABC1_TM_dom"/>
</dbReference>
<feature type="transmembrane region" description="Helical" evidence="8">
    <location>
        <begin position="678"/>
        <end position="699"/>
    </location>
</feature>
<dbReference type="CDD" id="cd18578">
    <property type="entry name" value="ABC_6TM_Pgp_ABCB1_D2_like"/>
    <property type="match status" value="1"/>
</dbReference>
<feature type="transmembrane region" description="Helical" evidence="8">
    <location>
        <begin position="49"/>
        <end position="71"/>
    </location>
</feature>
<feature type="domain" description="ABC transmembrane type-1" evidence="10">
    <location>
        <begin position="2"/>
        <end position="220"/>
    </location>
</feature>
<protein>
    <submittedName>
        <fullName evidence="11">Uncharacterized protein</fullName>
    </submittedName>
</protein>
<keyword evidence="5" id="KW-0067">ATP-binding</keyword>
<dbReference type="InterPro" id="IPR027417">
    <property type="entry name" value="P-loop_NTPase"/>
</dbReference>
<sequence length="1065" mass="114859">MFVGVLGAIVTGMLQPFLMVFISDMINTLNPREPVTKSTLVDNINDVSLKFMFVACTVLVSGMAQVACWTITASRQTERIRNAYVRAILSKEIGWYDVNDPTQLATKVADSTVAIQEGTGRKVGDGVSAFASGLAGVVVGLYYGWQLTLVLLACVPILSYSATILVKASTKATQAGMAAYSKAGAIAQESIANVKTVHMVNSVPHFVHMYATALEPMTKAIGIYFGAYKVTNDQLRATPCEGSGCYDGGKVFSVFFSVLFGAVSLAQCAPALEAVAKARAAAFDVFALINERSSIDPFAESGKKLDQAHGDVELHNVKFAYPSRPEVIVCNKYSLTIRAGETVALVGPSGSGKSTVVSLLERFYDPLEGSVKFDGVDIRELNVEWLRQQIGLVGQEPVLFGTSIMENIRHGRPTATDQEVLEAAKMANAYSFIMEFPGGFDTQVGDRGAMLSGGQKQRIAIARAIIKNPTVLLLDEATSALDTESERVVQESLDRLLASSKRTTIIVAHRLSTIRNADRIAVHNKGSIIEIGTHRELMAIPNGHYKKLVEAQSRTGTMSTFKGHSLVNDSSRSLGSLLASSKSIDRLESWHRSVGEMDALMEEHRKVFADLDKAKVSLTRLWKQTLVNWKHLVLGVLGAVLNSLVYPLWGVLLARIFLLLVDYRKSKSEMLNEAGYRALGFFGIGVFFFLTSVLQKYGFGVASHQLVSKMRVDTLEAIPRQEIAWFDMPANAPGALVSSLATDPSMLHAMTVSTDNQSVVYVSTIGVGYVIAFVYSWRFALVLLATLPLILFPAYALGSQVSGNTKTKGDNNADTAAGSLLAAGIGAIRTVASFGMEKLLNRAYSELLRLSKRTGVVIGIKNGAWFGVAEACKFVNIGLIFWAGGALVNGDHLSVNDMITVHMTIILSLLGAGLAAQSMPDTSKGRAAVRRVYGFLDQTPAIDAQSTDGATLENVKGDIQFKRVAFTYPARPEAQIYDDYNLTIKHGQTVALVGASGSGKSTAISLLERFYDPTAGVVTFDGKDLKSLNLVWLRERISLVSQEPVLFAGTIADNIVLGKPGATRG</sequence>
<keyword evidence="3 8" id="KW-0812">Transmembrane</keyword>
<dbReference type="PROSITE" id="PS50893">
    <property type="entry name" value="ABC_TRANSPORTER_2"/>
    <property type="match status" value="1"/>
</dbReference>
<evidence type="ECO:0000313" key="12">
    <source>
        <dbReference type="Proteomes" id="UP001146120"/>
    </source>
</evidence>
<keyword evidence="7 8" id="KW-0472">Membrane</keyword>
<dbReference type="PROSITE" id="PS50929">
    <property type="entry name" value="ABC_TM1F"/>
    <property type="match status" value="2"/>
</dbReference>
<evidence type="ECO:0000313" key="11">
    <source>
        <dbReference type="EMBL" id="DBA01526.1"/>
    </source>
</evidence>
<evidence type="ECO:0000256" key="1">
    <source>
        <dbReference type="ARBA" id="ARBA00004141"/>
    </source>
</evidence>
<dbReference type="GO" id="GO:0016887">
    <property type="term" value="F:ATP hydrolysis activity"/>
    <property type="evidence" value="ECO:0007669"/>
    <property type="project" value="InterPro"/>
</dbReference>
<dbReference type="SUPFAM" id="SSF90123">
    <property type="entry name" value="ABC transporter transmembrane region"/>
    <property type="match status" value="2"/>
</dbReference>
<keyword evidence="4" id="KW-0547">Nucleotide-binding</keyword>
<dbReference type="Gene3D" id="1.20.1560.10">
    <property type="entry name" value="ABC transporter type 1, transmembrane domain"/>
    <property type="match status" value="1"/>
</dbReference>
<comment type="subcellular location">
    <subcellularLocation>
        <location evidence="1">Membrane</location>
        <topology evidence="1">Multi-pass membrane protein</topology>
    </subcellularLocation>
</comment>
<dbReference type="GO" id="GO:0005524">
    <property type="term" value="F:ATP binding"/>
    <property type="evidence" value="ECO:0007669"/>
    <property type="project" value="UniProtKB-KW"/>
</dbReference>
<dbReference type="Pfam" id="PF00664">
    <property type="entry name" value="ABC_membrane"/>
    <property type="match status" value="2"/>
</dbReference>
<evidence type="ECO:0000259" key="10">
    <source>
        <dbReference type="PROSITE" id="PS50929"/>
    </source>
</evidence>
<feature type="transmembrane region" description="Helical" evidence="8">
    <location>
        <begin position="632"/>
        <end position="658"/>
    </location>
</feature>
<accession>A0AAV2Z2E1</accession>
<dbReference type="GO" id="GO:0015421">
    <property type="term" value="F:ABC-type oligopeptide transporter activity"/>
    <property type="evidence" value="ECO:0007669"/>
    <property type="project" value="TreeGrafter"/>
</dbReference>
<feature type="transmembrane region" description="Helical" evidence="8">
    <location>
        <begin position="863"/>
        <end position="887"/>
    </location>
</feature>
<keyword evidence="6 8" id="KW-1133">Transmembrane helix</keyword>
<evidence type="ECO:0000256" key="7">
    <source>
        <dbReference type="ARBA" id="ARBA00023136"/>
    </source>
</evidence>
<evidence type="ECO:0000259" key="9">
    <source>
        <dbReference type="PROSITE" id="PS50893"/>
    </source>
</evidence>
<dbReference type="CDD" id="cd18577">
    <property type="entry name" value="ABC_6TM_Pgp_ABCB1_D1_like"/>
    <property type="match status" value="1"/>
</dbReference>
<dbReference type="InterPro" id="IPR036640">
    <property type="entry name" value="ABC1_TM_sf"/>
</dbReference>
<name>A0AAV2Z2E1_9STRA</name>
<dbReference type="InterPro" id="IPR003593">
    <property type="entry name" value="AAA+_ATPase"/>
</dbReference>
<comment type="caution">
    <text evidence="11">The sequence shown here is derived from an EMBL/GenBank/DDBJ whole genome shotgun (WGS) entry which is preliminary data.</text>
</comment>